<dbReference type="OrthoDB" id="8933073at2759"/>
<dbReference type="AlphaFoldDB" id="A0A3B4CQM2"/>
<accession>A0A3B4CQM2</accession>
<reference evidence="13" key="3">
    <citation type="submission" date="2025-09" db="UniProtKB">
        <authorList>
            <consortium name="Ensembl"/>
        </authorList>
    </citation>
    <scope>IDENTIFICATION</scope>
</reference>
<dbReference type="OMA" id="PSAYDHY"/>
<dbReference type="GO" id="GO:0030154">
    <property type="term" value="P:cell differentiation"/>
    <property type="evidence" value="ECO:0007669"/>
    <property type="project" value="UniProtKB-KW"/>
</dbReference>
<comment type="subcellular location">
    <subcellularLocation>
        <location evidence="1">Nucleus</location>
    </subcellularLocation>
</comment>
<dbReference type="GO" id="GO:1990841">
    <property type="term" value="F:promoter-specific chromatin binding"/>
    <property type="evidence" value="ECO:0007669"/>
    <property type="project" value="TreeGrafter"/>
</dbReference>
<organism evidence="13 14">
    <name type="scientific">Pygocentrus nattereri</name>
    <name type="common">Red-bellied piranha</name>
    <dbReference type="NCBI Taxonomy" id="42514"/>
    <lineage>
        <taxon>Eukaryota</taxon>
        <taxon>Metazoa</taxon>
        <taxon>Chordata</taxon>
        <taxon>Craniata</taxon>
        <taxon>Vertebrata</taxon>
        <taxon>Euteleostomi</taxon>
        <taxon>Actinopterygii</taxon>
        <taxon>Neopterygii</taxon>
        <taxon>Teleostei</taxon>
        <taxon>Ostariophysi</taxon>
        <taxon>Characiformes</taxon>
        <taxon>Characoidei</taxon>
        <taxon>Pygocentrus</taxon>
    </lineage>
</organism>
<evidence type="ECO:0000256" key="9">
    <source>
        <dbReference type="ARBA" id="ARBA00023242"/>
    </source>
</evidence>
<evidence type="ECO:0000256" key="5">
    <source>
        <dbReference type="ARBA" id="ARBA00022833"/>
    </source>
</evidence>
<dbReference type="GO" id="GO:0001228">
    <property type="term" value="F:DNA-binding transcription activator activity, RNA polymerase II-specific"/>
    <property type="evidence" value="ECO:0007669"/>
    <property type="project" value="TreeGrafter"/>
</dbReference>
<feature type="region of interest" description="Disordered" evidence="11">
    <location>
        <begin position="31"/>
        <end position="57"/>
    </location>
</feature>
<dbReference type="PANTHER" id="PTHR14678:SF1">
    <property type="entry name" value="ZINC FINGER PROTEIN 750"/>
    <property type="match status" value="1"/>
</dbReference>
<feature type="region of interest" description="Disordered" evidence="11">
    <location>
        <begin position="99"/>
        <end position="135"/>
    </location>
</feature>
<dbReference type="Proteomes" id="UP001501920">
    <property type="component" value="Chromosome 1"/>
</dbReference>
<evidence type="ECO:0000256" key="11">
    <source>
        <dbReference type="SAM" id="MobiDB-lite"/>
    </source>
</evidence>
<protein>
    <recommendedName>
        <fullName evidence="10">Zinc finger protein 750</fullName>
    </recommendedName>
</protein>
<evidence type="ECO:0000256" key="8">
    <source>
        <dbReference type="ARBA" id="ARBA00023163"/>
    </source>
</evidence>
<dbReference type="GO" id="GO:0000978">
    <property type="term" value="F:RNA polymerase II cis-regulatory region sequence-specific DNA binding"/>
    <property type="evidence" value="ECO:0007669"/>
    <property type="project" value="TreeGrafter"/>
</dbReference>
<keyword evidence="5" id="KW-0862">Zinc</keyword>
<keyword evidence="7" id="KW-0010">Activator</keyword>
<evidence type="ECO:0000256" key="7">
    <source>
        <dbReference type="ARBA" id="ARBA00023159"/>
    </source>
</evidence>
<reference evidence="13 14" key="1">
    <citation type="submission" date="2020-10" db="EMBL/GenBank/DDBJ databases">
        <title>Pygocentrus nattereri (red-bellied piranha) genome, fPygNat1, primary haplotype.</title>
        <authorList>
            <person name="Myers G."/>
            <person name="Meyer A."/>
            <person name="Karagic N."/>
            <person name="Pippel M."/>
            <person name="Winkler S."/>
            <person name="Tracey A."/>
            <person name="Wood J."/>
            <person name="Formenti G."/>
            <person name="Howe K."/>
            <person name="Fedrigo O."/>
            <person name="Jarvis E.D."/>
        </authorList>
    </citation>
    <scope>NUCLEOTIDE SEQUENCE [LARGE SCALE GENOMIC DNA]</scope>
</reference>
<sequence length="653" mass="72808">MTAGHTDASALSTPHLKNLWTKYLAPVTTTTGLTKHNSANMETPPDRKPKKPHYIPRPPGKPFKYQCFQCPFTCNIKSHLFNHMKYNLCKNSISLVSQRGEQSTRPSRAPQHSNSSTQITEGMQTSAKSSPVRLGNKAREVEWTKDLACQKVEEGAQRVETESPVKKSPESIPELINNESKELEVVEAGIKHTSTSAFSPVPRKSESESQSLLPYKAEQPPPQAPHSFHKPTIWGQQATPVPLKPPVTSSVADYPPYLLPERRSHALYQPYMPSQSSSRLSLLEHHRPLVPAPLLAPNPSLLPYHYRYGHSFLPVPQLPYNLYPPPEQPPTLQSLRYLPVEIYPHGFDPRVYGGYSYHHPGSYSRQQEVRGNQQHGEDKTTRQSPLAGCAASGSPDRPSTVELTQKHPTNLEHITHRETQSDCTTLRRGLMTDSSRSLCNQRKENSTQKQGRNNMQSTSLKRHSGYSSEEAEDEESNDEGAPLNLSKRDRNTLTSPVNHESEIDTSAGVSNKEDAPLNLCLRAKSSSQAQSDVVRQLCSKYAQAERQLLTSPTERDQCERRHSAAFALCQLASSSNISASDPTSAPQENTQALSCLQLPELNQAPTEDSVHMDDHKAPAQGQKRASNGITKKTIKKARVKEPIRVQRKRIQNC</sequence>
<keyword evidence="3" id="KW-0863">Zinc-finger</keyword>
<dbReference type="RefSeq" id="XP_017556031.2">
    <property type="nucleotide sequence ID" value="XM_017700542.2"/>
</dbReference>
<dbReference type="GO" id="GO:0008544">
    <property type="term" value="P:epidermis development"/>
    <property type="evidence" value="ECO:0007669"/>
    <property type="project" value="TreeGrafter"/>
</dbReference>
<evidence type="ECO:0000259" key="12">
    <source>
        <dbReference type="Pfam" id="PF15269"/>
    </source>
</evidence>
<feature type="compositionally biased region" description="Polar residues" evidence="11">
    <location>
        <begin position="99"/>
        <end position="129"/>
    </location>
</feature>
<evidence type="ECO:0000313" key="13">
    <source>
        <dbReference type="Ensembl" id="ENSPNAP00000012844.2"/>
    </source>
</evidence>
<evidence type="ECO:0000256" key="4">
    <source>
        <dbReference type="ARBA" id="ARBA00022782"/>
    </source>
</evidence>
<keyword evidence="14" id="KW-1185">Reference proteome</keyword>
<keyword evidence="8" id="KW-0804">Transcription</keyword>
<proteinExistence type="predicted"/>
<keyword evidence="2" id="KW-0479">Metal-binding</keyword>
<dbReference type="GeneTree" id="ENSGT00530000063870"/>
<dbReference type="Pfam" id="PF15269">
    <property type="entry name" value="zf-C2H2_7"/>
    <property type="match status" value="1"/>
</dbReference>
<dbReference type="GO" id="GO:0008270">
    <property type="term" value="F:zinc ion binding"/>
    <property type="evidence" value="ECO:0007669"/>
    <property type="project" value="UniProtKB-KW"/>
</dbReference>
<dbReference type="InterPro" id="IPR039064">
    <property type="entry name" value="ZNF750_Znf"/>
</dbReference>
<feature type="compositionally biased region" description="Polar residues" evidence="11">
    <location>
        <begin position="447"/>
        <end position="459"/>
    </location>
</feature>
<feature type="region of interest" description="Disordered" evidence="11">
    <location>
        <begin position="194"/>
        <end position="226"/>
    </location>
</feature>
<evidence type="ECO:0000313" key="14">
    <source>
        <dbReference type="Proteomes" id="UP001501920"/>
    </source>
</evidence>
<evidence type="ECO:0000256" key="1">
    <source>
        <dbReference type="ARBA" id="ARBA00004123"/>
    </source>
</evidence>
<feature type="compositionally biased region" description="Basic and acidic residues" evidence="11">
    <location>
        <begin position="409"/>
        <end position="420"/>
    </location>
</feature>
<evidence type="ECO:0000256" key="2">
    <source>
        <dbReference type="ARBA" id="ARBA00022723"/>
    </source>
</evidence>
<name>A0A3B4CQM2_PYGNA</name>
<gene>
    <name evidence="13" type="primary">ZNF750</name>
</gene>
<feature type="compositionally biased region" description="Polar residues" evidence="11">
    <location>
        <begin position="365"/>
        <end position="374"/>
    </location>
</feature>
<feature type="region of interest" description="Disordered" evidence="11">
    <location>
        <begin position="358"/>
        <end position="511"/>
    </location>
</feature>
<feature type="compositionally biased region" description="Basic and acidic residues" evidence="11">
    <location>
        <begin position="608"/>
        <end position="617"/>
    </location>
</feature>
<evidence type="ECO:0000256" key="3">
    <source>
        <dbReference type="ARBA" id="ARBA00022771"/>
    </source>
</evidence>
<dbReference type="Ensembl" id="ENSPNAT00000020273.2">
    <property type="protein sequence ID" value="ENSPNAP00000012844.2"/>
    <property type="gene ID" value="ENSPNAG00000018658.2"/>
</dbReference>
<dbReference type="InterPro" id="IPR039363">
    <property type="entry name" value="ZNF750"/>
</dbReference>
<feature type="compositionally biased region" description="Polar residues" evidence="11">
    <location>
        <begin position="31"/>
        <end position="41"/>
    </location>
</feature>
<reference evidence="13" key="2">
    <citation type="submission" date="2025-08" db="UniProtKB">
        <authorList>
            <consortium name="Ensembl"/>
        </authorList>
    </citation>
    <scope>IDENTIFICATION</scope>
</reference>
<feature type="compositionally biased region" description="Acidic residues" evidence="11">
    <location>
        <begin position="469"/>
        <end position="478"/>
    </location>
</feature>
<feature type="domain" description="Zinc finger protein 750-like zinc finger" evidence="12">
    <location>
        <begin position="47"/>
        <end position="98"/>
    </location>
</feature>
<evidence type="ECO:0000256" key="10">
    <source>
        <dbReference type="ARBA" id="ARBA00040216"/>
    </source>
</evidence>
<keyword evidence="4" id="KW-0221">Differentiation</keyword>
<feature type="region of interest" description="Disordered" evidence="11">
    <location>
        <begin position="606"/>
        <end position="653"/>
    </location>
</feature>
<dbReference type="PANTHER" id="PTHR14678">
    <property type="entry name" value="PROLINE-RICH PROTEIN 35-RELATED"/>
    <property type="match status" value="1"/>
</dbReference>
<evidence type="ECO:0000256" key="6">
    <source>
        <dbReference type="ARBA" id="ARBA00023015"/>
    </source>
</evidence>
<dbReference type="GeneID" id="108429065"/>
<dbReference type="GO" id="GO:0005634">
    <property type="term" value="C:nucleus"/>
    <property type="evidence" value="ECO:0007669"/>
    <property type="project" value="UniProtKB-SubCell"/>
</dbReference>
<keyword evidence="6" id="KW-0805">Transcription regulation</keyword>
<keyword evidence="9" id="KW-0539">Nucleus</keyword>